<evidence type="ECO:0000256" key="1">
    <source>
        <dbReference type="ARBA" id="ARBA00004370"/>
    </source>
</evidence>
<dbReference type="SUPFAM" id="SSF49842">
    <property type="entry name" value="TNF-like"/>
    <property type="match status" value="1"/>
</dbReference>
<gene>
    <name evidence="7" type="ORF">Bpfe_025409</name>
</gene>
<comment type="subcellular location">
    <subcellularLocation>
        <location evidence="1">Membrane</location>
    </subcellularLocation>
</comment>
<dbReference type="PANTHER" id="PTHR11471">
    <property type="entry name" value="TUMOR NECROSIS FACTOR FAMILY MEMBER"/>
    <property type="match status" value="1"/>
</dbReference>
<proteinExistence type="inferred from homology"/>
<dbReference type="Proteomes" id="UP001233172">
    <property type="component" value="Unassembled WGS sequence"/>
</dbReference>
<name>A0AAD8EYH1_BIOPF</name>
<dbReference type="InterPro" id="IPR006052">
    <property type="entry name" value="TNF_dom"/>
</dbReference>
<dbReference type="GO" id="GO:0006955">
    <property type="term" value="P:immune response"/>
    <property type="evidence" value="ECO:0007669"/>
    <property type="project" value="InterPro"/>
</dbReference>
<comment type="caution">
    <text evidence="7">The sequence shown here is derived from an EMBL/GenBank/DDBJ whole genome shotgun (WGS) entry which is preliminary data.</text>
</comment>
<dbReference type="PROSITE" id="PS50049">
    <property type="entry name" value="THD_2"/>
    <property type="match status" value="1"/>
</dbReference>
<dbReference type="GO" id="GO:0016020">
    <property type="term" value="C:membrane"/>
    <property type="evidence" value="ECO:0007669"/>
    <property type="project" value="UniProtKB-SubCell"/>
</dbReference>
<accession>A0AAD8EYH1</accession>
<evidence type="ECO:0000313" key="7">
    <source>
        <dbReference type="EMBL" id="KAK0045137.1"/>
    </source>
</evidence>
<dbReference type="PANTHER" id="PTHR11471:SF13">
    <property type="entry name" value="TNF FAMILY PROFILE DOMAIN-CONTAINING PROTEIN"/>
    <property type="match status" value="1"/>
</dbReference>
<dbReference type="GO" id="GO:0005615">
    <property type="term" value="C:extracellular space"/>
    <property type="evidence" value="ECO:0007669"/>
    <property type="project" value="UniProtKB-KW"/>
</dbReference>
<keyword evidence="3" id="KW-0202">Cytokine</keyword>
<organism evidence="7 8">
    <name type="scientific">Biomphalaria pfeifferi</name>
    <name type="common">Bloodfluke planorb</name>
    <name type="synonym">Freshwater snail</name>
    <dbReference type="NCBI Taxonomy" id="112525"/>
    <lineage>
        <taxon>Eukaryota</taxon>
        <taxon>Metazoa</taxon>
        <taxon>Spiralia</taxon>
        <taxon>Lophotrochozoa</taxon>
        <taxon>Mollusca</taxon>
        <taxon>Gastropoda</taxon>
        <taxon>Heterobranchia</taxon>
        <taxon>Euthyneura</taxon>
        <taxon>Panpulmonata</taxon>
        <taxon>Hygrophila</taxon>
        <taxon>Lymnaeoidea</taxon>
        <taxon>Planorbidae</taxon>
        <taxon>Biomphalaria</taxon>
    </lineage>
</organism>
<evidence type="ECO:0000256" key="4">
    <source>
        <dbReference type="ARBA" id="ARBA00023136"/>
    </source>
</evidence>
<sequence>MSRKESQRNKLLDDVESRKSSVSASVADELDTSRLKSYQKLVLLMVVISIVLCAVVLVMAIFSIMQTLEGQLSEAASTKPIACIECKKLIKNPYDLSDEDSLLDSLSREFIDGLEKCCAYNSKQLSSMLELTMRRQDANTASSTASLSSFNAANFTFSPVSAHKRMYAPTNPYPTVEYIRRVPVFPKETVYVLFKHENRSDDPLREHVRGVEVLKDGLRIIYSGLYYVYSSIHFRPESAYPCRNFTYQTWTHIVERMSPNNPNQSGCLLRTSHTCCDNCSMDDETSYTGGVFYLAAGDVLRVAIGGHGLVYFQTKSSFAGLMMLGTGNTEANLDK</sequence>
<evidence type="ECO:0000256" key="2">
    <source>
        <dbReference type="ARBA" id="ARBA00008670"/>
    </source>
</evidence>
<protein>
    <submittedName>
        <fullName evidence="7">Tumor necrosis factor ligand superfamily member 6</fullName>
    </submittedName>
</protein>
<evidence type="ECO:0000256" key="5">
    <source>
        <dbReference type="SAM" id="Phobius"/>
    </source>
</evidence>
<dbReference type="GO" id="GO:0005164">
    <property type="term" value="F:tumor necrosis factor receptor binding"/>
    <property type="evidence" value="ECO:0007669"/>
    <property type="project" value="InterPro"/>
</dbReference>
<comment type="similarity">
    <text evidence="2">Belongs to the tumor necrosis factor family.</text>
</comment>
<keyword evidence="5" id="KW-1133">Transmembrane helix</keyword>
<evidence type="ECO:0000313" key="8">
    <source>
        <dbReference type="Proteomes" id="UP001233172"/>
    </source>
</evidence>
<keyword evidence="8" id="KW-1185">Reference proteome</keyword>
<dbReference type="EMBL" id="JASAOG010000185">
    <property type="protein sequence ID" value="KAK0045137.1"/>
    <property type="molecule type" value="Genomic_DNA"/>
</dbReference>
<evidence type="ECO:0000259" key="6">
    <source>
        <dbReference type="PROSITE" id="PS50049"/>
    </source>
</evidence>
<dbReference type="GO" id="GO:0005125">
    <property type="term" value="F:cytokine activity"/>
    <property type="evidence" value="ECO:0007669"/>
    <property type="project" value="UniProtKB-KW"/>
</dbReference>
<dbReference type="Pfam" id="PF00229">
    <property type="entry name" value="TNF"/>
    <property type="match status" value="1"/>
</dbReference>
<dbReference type="AlphaFoldDB" id="A0AAD8EYH1"/>
<keyword evidence="5" id="KW-0812">Transmembrane</keyword>
<evidence type="ECO:0000256" key="3">
    <source>
        <dbReference type="ARBA" id="ARBA00022514"/>
    </source>
</evidence>
<dbReference type="SMART" id="SM00207">
    <property type="entry name" value="TNF"/>
    <property type="match status" value="1"/>
</dbReference>
<keyword evidence="4 5" id="KW-0472">Membrane</keyword>
<feature type="domain" description="THD" evidence="6">
    <location>
        <begin position="160"/>
        <end position="324"/>
    </location>
</feature>
<reference evidence="7" key="2">
    <citation type="submission" date="2023-04" db="EMBL/GenBank/DDBJ databases">
        <authorList>
            <person name="Bu L."/>
            <person name="Lu L."/>
            <person name="Laidemitt M.R."/>
            <person name="Zhang S.M."/>
            <person name="Mutuku M."/>
            <person name="Mkoji G."/>
            <person name="Steinauer M."/>
            <person name="Loker E.S."/>
        </authorList>
    </citation>
    <scope>NUCLEOTIDE SEQUENCE</scope>
    <source>
        <strain evidence="7">KasaAsao</strain>
        <tissue evidence="7">Whole Snail</tissue>
    </source>
</reference>
<dbReference type="InterPro" id="IPR008983">
    <property type="entry name" value="Tumour_necrosis_fac-like_dom"/>
</dbReference>
<feature type="transmembrane region" description="Helical" evidence="5">
    <location>
        <begin position="41"/>
        <end position="65"/>
    </location>
</feature>
<dbReference type="Gene3D" id="2.60.120.40">
    <property type="match status" value="1"/>
</dbReference>
<reference evidence="7" key="1">
    <citation type="journal article" date="2023" name="PLoS Negl. Trop. Dis.">
        <title>A genome sequence for Biomphalaria pfeifferi, the major vector snail for the human-infecting parasite Schistosoma mansoni.</title>
        <authorList>
            <person name="Bu L."/>
            <person name="Lu L."/>
            <person name="Laidemitt M.R."/>
            <person name="Zhang S.M."/>
            <person name="Mutuku M."/>
            <person name="Mkoji G."/>
            <person name="Steinauer M."/>
            <person name="Loker E.S."/>
        </authorList>
    </citation>
    <scope>NUCLEOTIDE SEQUENCE</scope>
    <source>
        <strain evidence="7">KasaAsao</strain>
    </source>
</reference>